<keyword evidence="3" id="KW-1185">Reference proteome</keyword>
<dbReference type="InterPro" id="IPR029045">
    <property type="entry name" value="ClpP/crotonase-like_dom_sf"/>
</dbReference>
<dbReference type="Proteomes" id="UP000050956">
    <property type="component" value="Unassembled WGS sequence"/>
</dbReference>
<comment type="similarity">
    <text evidence="1">Belongs to the enoyl-CoA hydratase/isomerase family.</text>
</comment>
<dbReference type="AlphaFoldDB" id="A0A0R0CYY0"/>
<dbReference type="SUPFAM" id="SSF52096">
    <property type="entry name" value="ClpP/crotonase"/>
    <property type="match status" value="1"/>
</dbReference>
<evidence type="ECO:0000256" key="1">
    <source>
        <dbReference type="ARBA" id="ARBA00005254"/>
    </source>
</evidence>
<dbReference type="InterPro" id="IPR001753">
    <property type="entry name" value="Enoyl-CoA_hydra/iso"/>
</dbReference>
<dbReference type="Gene3D" id="3.90.226.10">
    <property type="entry name" value="2-enoyl-CoA Hydratase, Chain A, domain 1"/>
    <property type="match status" value="1"/>
</dbReference>
<organism evidence="2 3">
    <name type="scientific">Stenotrophomonas ginsengisoli</name>
    <dbReference type="NCBI Taxonomy" id="336566"/>
    <lineage>
        <taxon>Bacteria</taxon>
        <taxon>Pseudomonadati</taxon>
        <taxon>Pseudomonadota</taxon>
        <taxon>Gammaproteobacteria</taxon>
        <taxon>Lysobacterales</taxon>
        <taxon>Lysobacteraceae</taxon>
        <taxon>Stenotrophomonas</taxon>
    </lineage>
</organism>
<dbReference type="GO" id="GO:0003824">
    <property type="term" value="F:catalytic activity"/>
    <property type="evidence" value="ECO:0007669"/>
    <property type="project" value="UniProtKB-ARBA"/>
</dbReference>
<dbReference type="PANTHER" id="PTHR11941">
    <property type="entry name" value="ENOYL-COA HYDRATASE-RELATED"/>
    <property type="match status" value="1"/>
</dbReference>
<dbReference type="PANTHER" id="PTHR11941:SF54">
    <property type="entry name" value="ENOYL-COA HYDRATASE, MITOCHONDRIAL"/>
    <property type="match status" value="1"/>
</dbReference>
<evidence type="ECO:0000313" key="3">
    <source>
        <dbReference type="Proteomes" id="UP000050956"/>
    </source>
</evidence>
<name>A0A0R0CYY0_9GAMM</name>
<comment type="caution">
    <text evidence="2">The sequence shown here is derived from an EMBL/GenBank/DDBJ whole genome shotgun (WGS) entry which is preliminary data.</text>
</comment>
<sequence>MTAKLALHNHGPIRQIQLAHAPVNALDTELCRGLISAIEQAHTDDVQGLVISGGDGIFSAGMDVPHLMAHGDDRGRLMESWQAFFGAVRAIGHSRIPVVMAIGGHCPAGGCVLSLAADYRIMAASSDAARPYRIGLNEVAVGLVAPEGIQRLLRRLVGVHRAGQMLTAGEMVSAERAHALGMVDELLPLEQVQARAIAWMQQLLALPRMPMLGTRAIARADLHEALAAEHIQLDRFVDAWYSADAQAALTALMARLGKG</sequence>
<dbReference type="STRING" id="336566.ABB30_13785"/>
<proteinExistence type="inferred from homology"/>
<accession>A0A0R0CYY0</accession>
<dbReference type="PATRIC" id="fig|336566.3.peg.2325"/>
<dbReference type="EMBL" id="LDJM01000042">
    <property type="protein sequence ID" value="KRG74453.1"/>
    <property type="molecule type" value="Genomic_DNA"/>
</dbReference>
<reference evidence="2 3" key="1">
    <citation type="submission" date="2015-05" db="EMBL/GenBank/DDBJ databases">
        <title>Genome sequencing and analysis of members of genus Stenotrophomonas.</title>
        <authorList>
            <person name="Patil P.P."/>
            <person name="Midha S."/>
            <person name="Patil P.B."/>
        </authorList>
    </citation>
    <scope>NUCLEOTIDE SEQUENCE [LARGE SCALE GENOMIC DNA]</scope>
    <source>
        <strain evidence="2 3">DSM 24757</strain>
    </source>
</reference>
<dbReference type="CDD" id="cd06558">
    <property type="entry name" value="crotonase-like"/>
    <property type="match status" value="1"/>
</dbReference>
<protein>
    <submittedName>
        <fullName evidence="2">Enoyl-CoA hydratase</fullName>
    </submittedName>
</protein>
<dbReference type="OrthoDB" id="8640486at2"/>
<dbReference type="Pfam" id="PF00378">
    <property type="entry name" value="ECH_1"/>
    <property type="match status" value="1"/>
</dbReference>
<dbReference type="GO" id="GO:0006635">
    <property type="term" value="P:fatty acid beta-oxidation"/>
    <property type="evidence" value="ECO:0007669"/>
    <property type="project" value="TreeGrafter"/>
</dbReference>
<evidence type="ECO:0000313" key="2">
    <source>
        <dbReference type="EMBL" id="KRG74453.1"/>
    </source>
</evidence>
<gene>
    <name evidence="2" type="ORF">ABB30_13785</name>
</gene>
<dbReference type="RefSeq" id="WP_057638883.1">
    <property type="nucleotide sequence ID" value="NZ_LDJM01000042.1"/>
</dbReference>